<organism evidence="11 13">
    <name type="scientific">Gibberella zeae (strain ATCC MYA-4620 / CBS 123657 / FGSC 9075 / NRRL 31084 / PH-1)</name>
    <name type="common">Wheat head blight fungus</name>
    <name type="synonym">Fusarium graminearum</name>
    <dbReference type="NCBI Taxonomy" id="229533"/>
    <lineage>
        <taxon>Eukaryota</taxon>
        <taxon>Fungi</taxon>
        <taxon>Dikarya</taxon>
        <taxon>Ascomycota</taxon>
        <taxon>Pezizomycotina</taxon>
        <taxon>Sordariomycetes</taxon>
        <taxon>Hypocreomycetidae</taxon>
        <taxon>Hypocreales</taxon>
        <taxon>Nectriaceae</taxon>
        <taxon>Fusarium</taxon>
    </lineage>
</organism>
<comment type="similarity">
    <text evidence="2">Belongs to the MNN1/MNT family.</text>
</comment>
<evidence type="ECO:0000256" key="7">
    <source>
        <dbReference type="ARBA" id="ARBA00022989"/>
    </source>
</evidence>
<protein>
    <submittedName>
        <fullName evidence="11">Chromosome 1, complete genome</fullName>
    </submittedName>
</protein>
<dbReference type="SUPFAM" id="SSF53448">
    <property type="entry name" value="Nucleotide-diphospho-sugar transferases"/>
    <property type="match status" value="1"/>
</dbReference>
<name>A0A098D7J4_GIBZE</name>
<reference evidence="11 13" key="3">
    <citation type="journal article" date="2015" name="BMC Genomics">
        <title>The completed genome sequence of the pathogenic ascomycete fungus Fusarium graminearum.</title>
        <authorList>
            <person name="King R."/>
            <person name="Urban M."/>
            <person name="Hammond-Kosack M.C."/>
            <person name="Hassani-Pak K."/>
            <person name="Hammond-Kosack K.E."/>
        </authorList>
    </citation>
    <scope>NUCLEOTIDE SEQUENCE [LARGE SCALE GENOMIC DNA]</scope>
    <source>
        <strain evidence="13">ATCC MYA-4620 / CBS 123657 / FGSC 9075 / NRRL 31084 / PH-1</strain>
        <strain evidence="11">PH-1</strain>
    </source>
</reference>
<accession>A0A0E0RUL4</accession>
<sequence>MTRPLTRQPYIDQSGSISPVQIKRWEKTLSALMAINTVAAIISLSVVSCLLAYGAVVYCQRRSPGQKLSLLQLFVLAGREWLNPVFFLCRNPFIYSSSYVFLAGVLMLITLVQYESIKVITCVGHPKLEFIFHSNYPDGCSFYCTAKNRDRHVIAWDAVPAMLDICPQNLVVRKTKDKLRNMDTAEGESQVYLWSDNQSPGVPDGAYKHTLDEYYYEKNTLKQRYFVSSVANGTSTGVYRHHAVRMDSTAKCSVEENLLKSCSGKNPFRTSFVSERLKIEICVEGSYDAVPWTKSRDKQEHSERMWLSWTYDDSEDVEDEESVGQPIWKPNSRDNYVLKCSSESRRGWFELPSNVNGFNAGPLLDKWPSQHKIMDDYNDIRDKWSPDEERYAARLANETSYAQAMNNVCEQSAMPLLELFPVDGGLSQCHLDLQADRSKGYLGPVFKSWTSSMKWFLYQYFLGLRDKELLAKWLEMAMFFANEAPLTSSETSNRGRAIYPHPGTTVTKPKHSLNAVIVVRVLLGLQVAGLCSLMLFIYRAPAWTNTLDADAMVQIGGQLKEWGEPRPALKEVSGVIGVERTGQNAEASTVRLSTAQDDSSLSRSVQLGVGGEGLMVGTRLASADLVMANMEPSNNLTTPDRSHTHYLRRAASFNHSFAMASLVDKCGYYIRHPRRIPKRLIALSAVLSLVVLLTLNMSWSGHSQMSIINLPPRESFDTVKATNFLLDNPIESPYKTEFWEVGQRSKQIGRWLGALDALPRKSKQSKDISVATEKVAQALFPFLKNSDLDPDSVTPLADLRDSYVRGSRGIIIHVGGGQESVRFASHLIVSLRRVLYSKLPIQIAYAGDKDLSPRDRVRIQSMKGATDMEFLDVLSVFNDTTLRLQGAGWAIKPFALLASKFEQAILIDANVVFMQKPEKLFEQRPYVNKGAYLFHDRLLWKDMVPKRHIWWKDQIKEPSDELKKSQVWQERYSEECDTGVIVVDKSKIPIFTGLLHIAWQNTRAVREEVAYKLGHGDKESWWLGFELTGARYEFEAHYGSVIGWGDSPDISKVNMVCSFGVAHLDTHGQPLWYNGGVLENMGESLAMYRIPSYWMMGGVWEKGATRKDMSCMSRATAYGLTDIELNTLAESIDAAKEVDRTFAKD</sequence>
<evidence type="ECO:0000256" key="4">
    <source>
        <dbReference type="ARBA" id="ARBA00022679"/>
    </source>
</evidence>
<reference evidence="12 13" key="1">
    <citation type="journal article" date="2007" name="Science">
        <title>The Fusarium graminearum genome reveals a link between localized polymorphism and pathogen specialization.</title>
        <authorList>
            <person name="Cuomo C.A."/>
            <person name="Gueldener U."/>
            <person name="Xu J.-R."/>
            <person name="Trail F."/>
            <person name="Turgeon B.G."/>
            <person name="Di Pietro A."/>
            <person name="Walton J.D."/>
            <person name="Ma L.-J."/>
            <person name="Baker S.E."/>
            <person name="Rep M."/>
            <person name="Adam G."/>
            <person name="Antoniw J."/>
            <person name="Baldwin T."/>
            <person name="Calvo S.E."/>
            <person name="Chang Y.-L."/>
            <person name="DeCaprio D."/>
            <person name="Gale L.R."/>
            <person name="Gnerre S."/>
            <person name="Goswami R.S."/>
            <person name="Hammond-Kosack K."/>
            <person name="Harris L.J."/>
            <person name="Hilburn K."/>
            <person name="Kennell J.C."/>
            <person name="Kroken S."/>
            <person name="Magnuson J.K."/>
            <person name="Mannhaupt G."/>
            <person name="Mauceli E.W."/>
            <person name="Mewes H.-W."/>
            <person name="Mitterbauer R."/>
            <person name="Muehlbauer G."/>
            <person name="Muensterkoetter M."/>
            <person name="Nelson D."/>
            <person name="O'Donnell K."/>
            <person name="Ouellet T."/>
            <person name="Qi W."/>
            <person name="Quesneville H."/>
            <person name="Roncero M.I.G."/>
            <person name="Seong K.-Y."/>
            <person name="Tetko I.V."/>
            <person name="Urban M."/>
            <person name="Waalwijk C."/>
            <person name="Ward T.J."/>
            <person name="Yao J."/>
            <person name="Birren B.W."/>
            <person name="Kistler H.C."/>
        </authorList>
    </citation>
    <scope>NUCLEOTIDE SEQUENCE [LARGE SCALE GENOMIC DNA]</scope>
    <source>
        <strain evidence="13">ATCC MYA-4620 / CBS 123657 / FGSC 9075 / NRRL 31084 / PH-1</strain>
        <strain evidence="12">PH-1 / ATCC MYA-4620 / FGSC 9075 / NRRL 31084</strain>
    </source>
</reference>
<dbReference type="GO" id="GO:0005794">
    <property type="term" value="C:Golgi apparatus"/>
    <property type="evidence" value="ECO:0007669"/>
    <property type="project" value="TreeGrafter"/>
</dbReference>
<dbReference type="GO" id="GO:0006493">
    <property type="term" value="P:protein O-linked glycosylation"/>
    <property type="evidence" value="ECO:0007669"/>
    <property type="project" value="TreeGrafter"/>
</dbReference>
<dbReference type="STRING" id="229533.A0A098D7J4"/>
<dbReference type="Pfam" id="PF11051">
    <property type="entry name" value="Mannosyl_trans3"/>
    <property type="match status" value="1"/>
</dbReference>
<keyword evidence="8 10" id="KW-0472">Membrane</keyword>
<dbReference type="AlphaFoldDB" id="A0A098D7J4"/>
<dbReference type="PANTHER" id="PTHR31392:SF1">
    <property type="entry name" value="ALPHA-1,3-MANNOSYLTRANSFERASE MNN1-RELATED"/>
    <property type="match status" value="1"/>
</dbReference>
<reference evidence="12 13" key="2">
    <citation type="journal article" date="2010" name="Nature">
        <title>Comparative genomics reveals mobile pathogenicity chromosomes in Fusarium.</title>
        <authorList>
            <person name="Ma L.J."/>
            <person name="van der Does H.C."/>
            <person name="Borkovich K.A."/>
            <person name="Coleman J.J."/>
            <person name="Daboussi M.J."/>
            <person name="Di Pietro A."/>
            <person name="Dufresne M."/>
            <person name="Freitag M."/>
            <person name="Grabherr M."/>
            <person name="Henrissat B."/>
            <person name="Houterman P.M."/>
            <person name="Kang S."/>
            <person name="Shim W.B."/>
            <person name="Woloshuk C."/>
            <person name="Xie X."/>
            <person name="Xu J.R."/>
            <person name="Antoniw J."/>
            <person name="Baker S.E."/>
            <person name="Bluhm B.H."/>
            <person name="Breakspear A."/>
            <person name="Brown D.W."/>
            <person name="Butchko R.A."/>
            <person name="Chapman S."/>
            <person name="Coulson R."/>
            <person name="Coutinho P.M."/>
            <person name="Danchin E.G."/>
            <person name="Diener A."/>
            <person name="Gale L.R."/>
            <person name="Gardiner D.M."/>
            <person name="Goff S."/>
            <person name="Hammond-Kosack K.E."/>
            <person name="Hilburn K."/>
            <person name="Hua-Van A."/>
            <person name="Jonkers W."/>
            <person name="Kazan K."/>
            <person name="Kodira C.D."/>
            <person name="Koehrsen M."/>
            <person name="Kumar L."/>
            <person name="Lee Y.H."/>
            <person name="Li L."/>
            <person name="Manners J.M."/>
            <person name="Miranda-Saavedra D."/>
            <person name="Mukherjee M."/>
            <person name="Park G."/>
            <person name="Park J."/>
            <person name="Park S.Y."/>
            <person name="Proctor R.H."/>
            <person name="Regev A."/>
            <person name="Ruiz-Roldan M.C."/>
            <person name="Sain D."/>
            <person name="Sakthikumar S."/>
            <person name="Sykes S."/>
            <person name="Schwartz D.C."/>
            <person name="Turgeon B.G."/>
            <person name="Wapinski I."/>
            <person name="Yoder O."/>
            <person name="Young S."/>
            <person name="Zeng Q."/>
            <person name="Zhou S."/>
            <person name="Galagan J."/>
            <person name="Cuomo C.A."/>
            <person name="Kistler H.C."/>
            <person name="Rep M."/>
        </authorList>
    </citation>
    <scope>GENOME REANNOTATION</scope>
    <source>
        <strain evidence="13">ATCC MYA-4620 / CBS 123657 / FGSC 9075 / NRRL 31084 / PH-1</strain>
        <strain evidence="12">PH-1 / ATCC MYA-4620 / FGSC 9075 / NRRL 31084</strain>
    </source>
</reference>
<keyword evidence="6" id="KW-0735">Signal-anchor</keyword>
<accession>A0A098D7J4</accession>
<evidence type="ECO:0000256" key="2">
    <source>
        <dbReference type="ARBA" id="ARBA00009105"/>
    </source>
</evidence>
<dbReference type="InterPro" id="IPR022751">
    <property type="entry name" value="Alpha_mannosyltransferase"/>
</dbReference>
<dbReference type="EnsemblFungi" id="CEF74939">
    <property type="protein sequence ID" value="CEF74939"/>
    <property type="gene ID" value="FGRRES_12167_8_M"/>
</dbReference>
<feature type="transmembrane region" description="Helical" evidence="10">
    <location>
        <begin position="93"/>
        <end position="114"/>
    </location>
</feature>
<dbReference type="eggNOG" id="ENOG502RZ48">
    <property type="taxonomic scope" value="Eukaryota"/>
</dbReference>
<evidence type="ECO:0000313" key="13">
    <source>
        <dbReference type="Proteomes" id="UP000070720"/>
    </source>
</evidence>
<reference evidence="12" key="4">
    <citation type="submission" date="2017-01" db="UniProtKB">
        <authorList>
            <consortium name="EnsemblFungi"/>
        </authorList>
    </citation>
    <scope>IDENTIFICATION</scope>
    <source>
        <strain evidence="12">PH-1 / ATCC MYA-4620 / FGSC 9075 / NRRL 31084</strain>
    </source>
</reference>
<evidence type="ECO:0000313" key="11">
    <source>
        <dbReference type="EMBL" id="CEF74939.1"/>
    </source>
</evidence>
<evidence type="ECO:0000256" key="10">
    <source>
        <dbReference type="SAM" id="Phobius"/>
    </source>
</evidence>
<keyword evidence="3" id="KW-0328">Glycosyltransferase</keyword>
<feature type="transmembrane region" description="Helical" evidence="10">
    <location>
        <begin position="680"/>
        <end position="699"/>
    </location>
</feature>
<evidence type="ECO:0000313" key="12">
    <source>
        <dbReference type="EnsemblFungi" id="CEF74939"/>
    </source>
</evidence>
<proteinExistence type="inferred from homology"/>
<gene>
    <name evidence="12" type="primary">FG02612.1</name>
    <name evidence="11" type="ORF">FGRAMPH1_01T06269</name>
</gene>
<evidence type="ECO:0000256" key="6">
    <source>
        <dbReference type="ARBA" id="ARBA00022968"/>
    </source>
</evidence>
<feature type="transmembrane region" description="Helical" evidence="10">
    <location>
        <begin position="33"/>
        <end position="59"/>
    </location>
</feature>
<dbReference type="VEuPathDB" id="FungiDB:FGRAMPH1_01G06269"/>
<dbReference type="GO" id="GO:0000033">
    <property type="term" value="F:alpha-1,3-mannosyltransferase activity"/>
    <property type="evidence" value="ECO:0007669"/>
    <property type="project" value="TreeGrafter"/>
</dbReference>
<evidence type="ECO:0000256" key="1">
    <source>
        <dbReference type="ARBA" id="ARBA00004606"/>
    </source>
</evidence>
<evidence type="ECO:0000256" key="5">
    <source>
        <dbReference type="ARBA" id="ARBA00022692"/>
    </source>
</evidence>
<evidence type="ECO:0000256" key="9">
    <source>
        <dbReference type="ARBA" id="ARBA00023180"/>
    </source>
</evidence>
<evidence type="ECO:0000256" key="8">
    <source>
        <dbReference type="ARBA" id="ARBA00023136"/>
    </source>
</evidence>
<dbReference type="InterPro" id="IPR029044">
    <property type="entry name" value="Nucleotide-diphossugar_trans"/>
</dbReference>
<dbReference type="EMBL" id="HG970332">
    <property type="protein sequence ID" value="CEF74939.1"/>
    <property type="molecule type" value="Genomic_DNA"/>
</dbReference>
<dbReference type="PANTHER" id="PTHR31392">
    <property type="entry name" value="ALPHA-1,3-MANNOSYLTRANSFERASE MNN1-RELATED"/>
    <property type="match status" value="1"/>
</dbReference>
<keyword evidence="9" id="KW-0325">Glycoprotein</keyword>
<dbReference type="Proteomes" id="UP000070720">
    <property type="component" value="Chromosome 1"/>
</dbReference>
<keyword evidence="5 10" id="KW-0812">Transmembrane</keyword>
<comment type="subcellular location">
    <subcellularLocation>
        <location evidence="1">Membrane</location>
        <topology evidence="1">Single-pass type II membrane protein</topology>
    </subcellularLocation>
</comment>
<keyword evidence="4" id="KW-0808">Transferase</keyword>
<dbReference type="GO" id="GO:0016020">
    <property type="term" value="C:membrane"/>
    <property type="evidence" value="ECO:0007669"/>
    <property type="project" value="UniProtKB-SubCell"/>
</dbReference>
<keyword evidence="13" id="KW-1185">Reference proteome</keyword>
<evidence type="ECO:0000256" key="3">
    <source>
        <dbReference type="ARBA" id="ARBA00022676"/>
    </source>
</evidence>
<dbReference type="InParanoid" id="A0A098D7J4"/>
<feature type="transmembrane region" description="Helical" evidence="10">
    <location>
        <begin position="517"/>
        <end position="538"/>
    </location>
</feature>
<keyword evidence="7 10" id="KW-1133">Transmembrane helix</keyword>